<dbReference type="HOGENOM" id="CLU_090336_6_1_11"/>
<organism evidence="4 5">
    <name type="scientific">Kitasatospora setae (strain ATCC 33774 / DSM 43861 / JCM 3304 / KCC A-0304 / NBRC 14216 / KM-6054)</name>
    <name type="common">Streptomyces setae</name>
    <dbReference type="NCBI Taxonomy" id="452652"/>
    <lineage>
        <taxon>Bacteria</taxon>
        <taxon>Bacillati</taxon>
        <taxon>Actinomycetota</taxon>
        <taxon>Actinomycetes</taxon>
        <taxon>Kitasatosporales</taxon>
        <taxon>Streptomycetaceae</taxon>
        <taxon>Kitasatospora</taxon>
    </lineage>
</organism>
<dbReference type="Gene3D" id="3.30.565.10">
    <property type="entry name" value="Histidine kinase-like ATPase, C-terminal domain"/>
    <property type="match status" value="1"/>
</dbReference>
<gene>
    <name evidence="4" type="ordered locus">KSE_74540</name>
</gene>
<dbReference type="GO" id="GO:0004674">
    <property type="term" value="F:protein serine/threonine kinase activity"/>
    <property type="evidence" value="ECO:0007669"/>
    <property type="project" value="UniProtKB-KW"/>
</dbReference>
<feature type="domain" description="Histidine kinase/HSP90-like ATPase" evidence="3">
    <location>
        <begin position="33"/>
        <end position="140"/>
    </location>
</feature>
<feature type="region of interest" description="Disordered" evidence="2">
    <location>
        <begin position="95"/>
        <end position="116"/>
    </location>
</feature>
<keyword evidence="1" id="KW-0723">Serine/threonine-protein kinase</keyword>
<dbReference type="KEGG" id="ksk:KSE_74540"/>
<name>E4NJR1_KITSK</name>
<keyword evidence="1" id="KW-0808">Transferase</keyword>
<evidence type="ECO:0000256" key="2">
    <source>
        <dbReference type="SAM" id="MobiDB-lite"/>
    </source>
</evidence>
<keyword evidence="1" id="KW-0418">Kinase</keyword>
<dbReference type="PATRIC" id="fig|452652.3.peg.7499"/>
<reference evidence="4 5" key="1">
    <citation type="journal article" date="2010" name="DNA Res.">
        <title>Genome sequence of Kitasatospora setae NBRC 14216T: an evolutionary snapshot of the family Streptomycetaceae.</title>
        <authorList>
            <person name="Ichikawa N."/>
            <person name="Oguchi A."/>
            <person name="Ikeda H."/>
            <person name="Ishikawa J."/>
            <person name="Kitani S."/>
            <person name="Watanabe Y."/>
            <person name="Nakamura S."/>
            <person name="Katano Y."/>
            <person name="Kishi E."/>
            <person name="Sasagawa M."/>
            <person name="Ankai A."/>
            <person name="Fukui S."/>
            <person name="Hashimoto Y."/>
            <person name="Kamata S."/>
            <person name="Otoguro M."/>
            <person name="Tanikawa S."/>
            <person name="Nihira T."/>
            <person name="Horinouchi S."/>
            <person name="Ohnishi Y."/>
            <person name="Hayakawa M."/>
            <person name="Kuzuyama T."/>
            <person name="Arisawa A."/>
            <person name="Nomoto F."/>
            <person name="Miura H."/>
            <person name="Takahashi Y."/>
            <person name="Fujita N."/>
        </authorList>
    </citation>
    <scope>NUCLEOTIDE SEQUENCE [LARGE SCALE GENOMIC DNA]</scope>
    <source>
        <strain evidence="5">ATCC 33774 / DSM 43861 / JCM 3304 / KCC A-0304 / NBRC 14216 / KM-6054</strain>
    </source>
</reference>
<dbReference type="CDD" id="cd16936">
    <property type="entry name" value="HATPase_RsbW-like"/>
    <property type="match status" value="1"/>
</dbReference>
<evidence type="ECO:0000256" key="1">
    <source>
        <dbReference type="ARBA" id="ARBA00022527"/>
    </source>
</evidence>
<dbReference type="EMBL" id="AP010968">
    <property type="protein sequence ID" value="BAJ33209.1"/>
    <property type="molecule type" value="Genomic_DNA"/>
</dbReference>
<dbReference type="eggNOG" id="COG4585">
    <property type="taxonomic scope" value="Bacteria"/>
</dbReference>
<evidence type="ECO:0000259" key="3">
    <source>
        <dbReference type="Pfam" id="PF13581"/>
    </source>
</evidence>
<proteinExistence type="predicted"/>
<protein>
    <submittedName>
        <fullName evidence="4">Putative anti-sigma factor</fullName>
    </submittedName>
</protein>
<dbReference type="Proteomes" id="UP000007076">
    <property type="component" value="Chromosome"/>
</dbReference>
<dbReference type="Pfam" id="PF13581">
    <property type="entry name" value="HATPase_c_2"/>
    <property type="match status" value="1"/>
</dbReference>
<dbReference type="AlphaFoldDB" id="E4NJR1"/>
<sequence>MTTARQTLDDSLRGTVLTLPPGGQRRRLALDGRPRPVARAREFTRGALDDWSWPGADDVVLLVAELVANAVLHAGGLQDLVLHATGTRLRVEVSDASRTAPVPREPHQPSTPGGHGLHIVRTLSDRWGSTLHPAGKIVWAEIDAPRS</sequence>
<evidence type="ECO:0000313" key="5">
    <source>
        <dbReference type="Proteomes" id="UP000007076"/>
    </source>
</evidence>
<dbReference type="InterPro" id="IPR003594">
    <property type="entry name" value="HATPase_dom"/>
</dbReference>
<keyword evidence="5" id="KW-1185">Reference proteome</keyword>
<dbReference type="InterPro" id="IPR036890">
    <property type="entry name" value="HATPase_C_sf"/>
</dbReference>
<dbReference type="PANTHER" id="PTHR35526:SF3">
    <property type="entry name" value="ANTI-SIGMA-F FACTOR RSBW"/>
    <property type="match status" value="1"/>
</dbReference>
<dbReference type="RefSeq" id="WP_014140500.1">
    <property type="nucleotide sequence ID" value="NC_016109.1"/>
</dbReference>
<dbReference type="PANTHER" id="PTHR35526">
    <property type="entry name" value="ANTI-SIGMA-F FACTOR RSBW-RELATED"/>
    <property type="match status" value="1"/>
</dbReference>
<dbReference type="STRING" id="452652.KSE_74540"/>
<evidence type="ECO:0000313" key="4">
    <source>
        <dbReference type="EMBL" id="BAJ33209.1"/>
    </source>
</evidence>
<dbReference type="InterPro" id="IPR050267">
    <property type="entry name" value="Anti-sigma-factor_SerPK"/>
</dbReference>
<accession>E4NJR1</accession>
<dbReference type="SUPFAM" id="SSF55874">
    <property type="entry name" value="ATPase domain of HSP90 chaperone/DNA topoisomerase II/histidine kinase"/>
    <property type="match status" value="1"/>
</dbReference>